<evidence type="ECO:0000256" key="11">
    <source>
        <dbReference type="ARBA" id="ARBA00023136"/>
    </source>
</evidence>
<dbReference type="InterPro" id="IPR020894">
    <property type="entry name" value="Cadherin_CS"/>
</dbReference>
<keyword evidence="2" id="KW-1003">Cell membrane</keyword>
<dbReference type="SMART" id="SM00112">
    <property type="entry name" value="CA"/>
    <property type="match status" value="5"/>
</dbReference>
<keyword evidence="9" id="KW-0130">Cell adhesion</keyword>
<evidence type="ECO:0000256" key="4">
    <source>
        <dbReference type="ARBA" id="ARBA00022692"/>
    </source>
</evidence>
<keyword evidence="12" id="KW-1015">Disulfide bond</keyword>
<accession>A0A3Q2PJG5</accession>
<dbReference type="InterPro" id="IPR039808">
    <property type="entry name" value="Cadherin"/>
</dbReference>
<dbReference type="FunFam" id="2.60.40.60:FF:000163">
    <property type="entry name" value="Cadherin 17"/>
    <property type="match status" value="1"/>
</dbReference>
<dbReference type="PANTHER" id="PTHR24027">
    <property type="entry name" value="CADHERIN-23"/>
    <property type="match status" value="1"/>
</dbReference>
<dbReference type="PROSITE" id="PS50268">
    <property type="entry name" value="CADHERIN_2"/>
    <property type="match status" value="5"/>
</dbReference>
<dbReference type="GO" id="GO:0005912">
    <property type="term" value="C:adherens junction"/>
    <property type="evidence" value="ECO:0007669"/>
    <property type="project" value="TreeGrafter"/>
</dbReference>
<comment type="subcellular location">
    <subcellularLocation>
        <location evidence="1">Cell membrane</location>
        <topology evidence="1">Single-pass type I membrane protein</topology>
    </subcellularLocation>
</comment>
<keyword evidence="3" id="KW-0245">EGF-like domain</keyword>
<evidence type="ECO:0000313" key="18">
    <source>
        <dbReference type="Ensembl" id="ENSFHEP00000012929.1"/>
    </source>
</evidence>
<keyword evidence="10 15" id="KW-1133">Transmembrane helix</keyword>
<evidence type="ECO:0000313" key="19">
    <source>
        <dbReference type="Proteomes" id="UP000265000"/>
    </source>
</evidence>
<keyword evidence="11 15" id="KW-0472">Membrane</keyword>
<dbReference type="PRINTS" id="PR00205">
    <property type="entry name" value="CADHERIN"/>
</dbReference>
<feature type="domain" description="Cadherin" evidence="17">
    <location>
        <begin position="587"/>
        <end position="687"/>
    </location>
</feature>
<evidence type="ECO:0000256" key="1">
    <source>
        <dbReference type="ARBA" id="ARBA00004251"/>
    </source>
</evidence>
<evidence type="ECO:0000256" key="9">
    <source>
        <dbReference type="ARBA" id="ARBA00022889"/>
    </source>
</evidence>
<dbReference type="InterPro" id="IPR015919">
    <property type="entry name" value="Cadherin-like_sf"/>
</dbReference>
<reference evidence="18" key="2">
    <citation type="submission" date="2025-09" db="UniProtKB">
        <authorList>
            <consortium name="Ensembl"/>
        </authorList>
    </citation>
    <scope>IDENTIFICATION</scope>
</reference>
<dbReference type="GO" id="GO:0016339">
    <property type="term" value="P:calcium-dependent cell-cell adhesion via plasma membrane cell adhesion molecules"/>
    <property type="evidence" value="ECO:0007669"/>
    <property type="project" value="TreeGrafter"/>
</dbReference>
<evidence type="ECO:0000259" key="17">
    <source>
        <dbReference type="PROSITE" id="PS50268"/>
    </source>
</evidence>
<keyword evidence="19" id="KW-1185">Reference proteome</keyword>
<evidence type="ECO:0000256" key="12">
    <source>
        <dbReference type="ARBA" id="ARBA00023157"/>
    </source>
</evidence>
<feature type="domain" description="Cadherin" evidence="17">
    <location>
        <begin position="58"/>
        <end position="123"/>
    </location>
</feature>
<dbReference type="Pfam" id="PF00028">
    <property type="entry name" value="Cadherin"/>
    <property type="match status" value="4"/>
</dbReference>
<dbReference type="GO" id="GO:0000902">
    <property type="term" value="P:cell morphogenesis"/>
    <property type="evidence" value="ECO:0007669"/>
    <property type="project" value="TreeGrafter"/>
</dbReference>
<dbReference type="Proteomes" id="UP000265000">
    <property type="component" value="Unplaced"/>
</dbReference>
<dbReference type="SUPFAM" id="SSF49313">
    <property type="entry name" value="Cadherin-like"/>
    <property type="match status" value="6"/>
</dbReference>
<organism evidence="18 19">
    <name type="scientific">Fundulus heteroclitus</name>
    <name type="common">Killifish</name>
    <name type="synonym">Mummichog</name>
    <dbReference type="NCBI Taxonomy" id="8078"/>
    <lineage>
        <taxon>Eukaryota</taxon>
        <taxon>Metazoa</taxon>
        <taxon>Chordata</taxon>
        <taxon>Craniata</taxon>
        <taxon>Vertebrata</taxon>
        <taxon>Euteleostomi</taxon>
        <taxon>Actinopterygii</taxon>
        <taxon>Neopterygii</taxon>
        <taxon>Teleostei</taxon>
        <taxon>Neoteleostei</taxon>
        <taxon>Acanthomorphata</taxon>
        <taxon>Ovalentaria</taxon>
        <taxon>Atherinomorphae</taxon>
        <taxon>Cyprinodontiformes</taxon>
        <taxon>Fundulidae</taxon>
        <taxon>Fundulus</taxon>
    </lineage>
</organism>
<dbReference type="FunFam" id="2.60.40.60:FF:000024">
    <property type="entry name" value="FAT atypical cadherin 3"/>
    <property type="match status" value="1"/>
</dbReference>
<evidence type="ECO:0000256" key="13">
    <source>
        <dbReference type="ARBA" id="ARBA00023180"/>
    </source>
</evidence>
<dbReference type="GO" id="GO:0005509">
    <property type="term" value="F:calcium ion binding"/>
    <property type="evidence" value="ECO:0007669"/>
    <property type="project" value="UniProtKB-UniRule"/>
</dbReference>
<dbReference type="AlphaFoldDB" id="A0A3Q2PJG5"/>
<feature type="chain" id="PRO_5018729773" evidence="16">
    <location>
        <begin position="20"/>
        <end position="841"/>
    </location>
</feature>
<evidence type="ECO:0000256" key="3">
    <source>
        <dbReference type="ARBA" id="ARBA00022536"/>
    </source>
</evidence>
<proteinExistence type="predicted"/>
<evidence type="ECO:0000256" key="2">
    <source>
        <dbReference type="ARBA" id="ARBA00022475"/>
    </source>
</evidence>
<evidence type="ECO:0000256" key="10">
    <source>
        <dbReference type="ARBA" id="ARBA00022989"/>
    </source>
</evidence>
<keyword evidence="6 16" id="KW-0732">Signal</keyword>
<feature type="signal peptide" evidence="16">
    <location>
        <begin position="1"/>
        <end position="19"/>
    </location>
</feature>
<dbReference type="GO" id="GO:0044331">
    <property type="term" value="P:cell-cell adhesion mediated by cadherin"/>
    <property type="evidence" value="ECO:0007669"/>
    <property type="project" value="TreeGrafter"/>
</dbReference>
<keyword evidence="7" id="KW-0677">Repeat</keyword>
<evidence type="ECO:0000256" key="14">
    <source>
        <dbReference type="PROSITE-ProRule" id="PRU00043"/>
    </source>
</evidence>
<dbReference type="Ensembl" id="ENSFHET00000020337.1">
    <property type="protein sequence ID" value="ENSFHEP00000012929.1"/>
    <property type="gene ID" value="ENSFHEG00000014487.1"/>
</dbReference>
<dbReference type="GO" id="GO:0007156">
    <property type="term" value="P:homophilic cell adhesion via plasma membrane adhesion molecules"/>
    <property type="evidence" value="ECO:0007669"/>
    <property type="project" value="InterPro"/>
</dbReference>
<feature type="transmembrane region" description="Helical" evidence="15">
    <location>
        <begin position="797"/>
        <end position="819"/>
    </location>
</feature>
<evidence type="ECO:0000256" key="7">
    <source>
        <dbReference type="ARBA" id="ARBA00022737"/>
    </source>
</evidence>
<dbReference type="PANTHER" id="PTHR24027:SF419">
    <property type="entry name" value="CADHERIN-17"/>
    <property type="match status" value="1"/>
</dbReference>
<dbReference type="PROSITE" id="PS00232">
    <property type="entry name" value="CADHERIN_1"/>
    <property type="match status" value="2"/>
</dbReference>
<keyword evidence="13" id="KW-0325">Glycoprotein</keyword>
<evidence type="ECO:0000256" key="16">
    <source>
        <dbReference type="SAM" id="SignalP"/>
    </source>
</evidence>
<reference evidence="18" key="1">
    <citation type="submission" date="2025-08" db="UniProtKB">
        <authorList>
            <consortium name="Ensembl"/>
        </authorList>
    </citation>
    <scope>IDENTIFICATION</scope>
</reference>
<keyword evidence="4 15" id="KW-0812">Transmembrane</keyword>
<evidence type="ECO:0000256" key="15">
    <source>
        <dbReference type="SAM" id="Phobius"/>
    </source>
</evidence>
<dbReference type="Gene3D" id="2.60.40.60">
    <property type="entry name" value="Cadherins"/>
    <property type="match status" value="6"/>
</dbReference>
<sequence length="841" mass="93537">MTPMVHLLLLASLLSVAAGVDLEEKKGPFVDVELDVPEGTPVPHPVHQFQVPADANNFRLSGEGLDTFKISKDGWLYLEKPLDWSQETHYAFNVEALADENVVEGLITVTINVLDINNNAPRFEQNLYTASIKERTAAGVPFVRASASDRDDPQTVNAQLLYSLVSQIPNNHNVPLFQIDPDTGDISTTKEGEEKLKAREGIQYARGEDESIDSLKAKFNEYCPAQEIPHEQNPFFTCVEKQEKRRRNLDPQEDPDYTLVIRVQDMKGASETALSGIARVNVVVQPNVWVNPGPITIKENLKGDYPRIIAKSPSALFLRPGPVQRARRHLLLDGREQRLHDREVDPPMEIHVVVEDVNDNEPVCEMEETVLEIQENEPTGSLVGQLKAHDPDKEGTRNSQLTYTIISENPAVQSSFSIDESSGRIQALRLLQRKEQKVYNLDVRVSDSDFSTNCKVTVKVIDVNNELPLFEKSYYGNHSLAEDTEVGHTVLTVRATDADEPDTGSSYIMFNISKGNDGDVFAVETDGLGVGYVVVAKPLDFETYPTYNLQIDARNTEPLLKNLKYGSESSATLSVSVQNVDEVPQFTLDVLDVAVPENFTKGSMLLAIDAKDPEGKEIGFKLEGDTQGWLEINAATGEIRTKDNMDREKLETFEVTVTAFEKGNPEKSSERVVHVRLLDVNDNLPKLTETQSFICMQNLKPVIIKAEDLDSDPFSGPFNFTFSKKTANWKLKQIDDSSAELHLAKKPIKEGTHSVTIDVKDKAGMGVPQLFQVKVCNCTALGYCYMPPHGVDFKPQLGTTIGILAGILAFCVIVFIIAVKRSDKKNKNRQQPEDGDQSPMM</sequence>
<dbReference type="GO" id="GO:0034332">
    <property type="term" value="P:adherens junction organization"/>
    <property type="evidence" value="ECO:0007669"/>
    <property type="project" value="TreeGrafter"/>
</dbReference>
<name>A0A3Q2PJG5_FUNHE</name>
<dbReference type="GO" id="GO:0016477">
    <property type="term" value="P:cell migration"/>
    <property type="evidence" value="ECO:0007669"/>
    <property type="project" value="TreeGrafter"/>
</dbReference>
<keyword evidence="5" id="KW-0479">Metal-binding</keyword>
<keyword evidence="8 14" id="KW-0106">Calcium</keyword>
<dbReference type="FunFam" id="2.60.40.60:FF:000019">
    <property type="entry name" value="Cadherin 2"/>
    <property type="match status" value="1"/>
</dbReference>
<dbReference type="GeneTree" id="ENSGT00940000157655"/>
<dbReference type="GO" id="GO:0007043">
    <property type="term" value="P:cell-cell junction assembly"/>
    <property type="evidence" value="ECO:0007669"/>
    <property type="project" value="TreeGrafter"/>
</dbReference>
<protein>
    <submittedName>
        <fullName evidence="18">Cadherin 17, LI cadherin (liver-intestine)</fullName>
    </submittedName>
</protein>
<feature type="domain" description="Cadherin" evidence="17">
    <location>
        <begin position="365"/>
        <end position="470"/>
    </location>
</feature>
<dbReference type="InterPro" id="IPR002126">
    <property type="entry name" value="Cadherin-like_dom"/>
</dbReference>
<evidence type="ECO:0000256" key="8">
    <source>
        <dbReference type="ARBA" id="ARBA00022837"/>
    </source>
</evidence>
<dbReference type="STRING" id="8078.ENSFHEP00000012929"/>
<dbReference type="FunFam" id="2.60.40.60:FF:000123">
    <property type="entry name" value="Protocadherin beta 4"/>
    <property type="match status" value="1"/>
</dbReference>
<dbReference type="CDD" id="cd11304">
    <property type="entry name" value="Cadherin_repeat"/>
    <property type="match status" value="5"/>
</dbReference>
<evidence type="ECO:0000256" key="5">
    <source>
        <dbReference type="ARBA" id="ARBA00022723"/>
    </source>
</evidence>
<feature type="domain" description="Cadherin" evidence="17">
    <location>
        <begin position="124"/>
        <end position="364"/>
    </location>
</feature>
<feature type="domain" description="Cadherin" evidence="17">
    <location>
        <begin position="479"/>
        <end position="586"/>
    </location>
</feature>
<dbReference type="GO" id="GO:0045296">
    <property type="term" value="F:cadherin binding"/>
    <property type="evidence" value="ECO:0007669"/>
    <property type="project" value="TreeGrafter"/>
</dbReference>
<dbReference type="GO" id="GO:0016342">
    <property type="term" value="C:catenin complex"/>
    <property type="evidence" value="ECO:0007669"/>
    <property type="project" value="TreeGrafter"/>
</dbReference>
<evidence type="ECO:0000256" key="6">
    <source>
        <dbReference type="ARBA" id="ARBA00022729"/>
    </source>
</evidence>
<dbReference type="GO" id="GO:0008013">
    <property type="term" value="F:beta-catenin binding"/>
    <property type="evidence" value="ECO:0007669"/>
    <property type="project" value="TreeGrafter"/>
</dbReference>